<dbReference type="PANTHER" id="PTHR30146">
    <property type="entry name" value="LACI-RELATED TRANSCRIPTIONAL REPRESSOR"/>
    <property type="match status" value="1"/>
</dbReference>
<dbReference type="SUPFAM" id="SSF53822">
    <property type="entry name" value="Periplasmic binding protein-like I"/>
    <property type="match status" value="1"/>
</dbReference>
<dbReference type="RefSeq" id="WP_110412239.1">
    <property type="nucleotide sequence ID" value="NZ_QGLK01000001.1"/>
</dbReference>
<dbReference type="InterPro" id="IPR000843">
    <property type="entry name" value="HTH_LacI"/>
</dbReference>
<dbReference type="Gene3D" id="1.10.260.40">
    <property type="entry name" value="lambda repressor-like DNA-binding domains"/>
    <property type="match status" value="1"/>
</dbReference>
<dbReference type="Proteomes" id="UP000248128">
    <property type="component" value="Unassembled WGS sequence"/>
</dbReference>
<dbReference type="Gene3D" id="3.40.50.2300">
    <property type="match status" value="2"/>
</dbReference>
<keyword evidence="1" id="KW-0805">Transcription regulation</keyword>
<organism evidence="5 6">
    <name type="scientific">Bifidobacterium asteroides</name>
    <dbReference type="NCBI Taxonomy" id="1684"/>
    <lineage>
        <taxon>Bacteria</taxon>
        <taxon>Bacillati</taxon>
        <taxon>Actinomycetota</taxon>
        <taxon>Actinomycetes</taxon>
        <taxon>Bifidobacteriales</taxon>
        <taxon>Bifidobacteriaceae</taxon>
        <taxon>Bifidobacterium</taxon>
    </lineage>
</organism>
<keyword evidence="2" id="KW-0238">DNA-binding</keyword>
<evidence type="ECO:0000256" key="1">
    <source>
        <dbReference type="ARBA" id="ARBA00023015"/>
    </source>
</evidence>
<gene>
    <name evidence="5" type="ORF">DKK74_00105</name>
</gene>
<sequence length="344" mass="38042">MSKATIADIAREAGVSVTTVSRFINGNYRKMSPATRLRIQATVNRLDYTPRASARQLRRGQSMIVGVIVGDISNVFSSLLFKGIYNVLQPSGYDIMLMNSNNSVDQEKDEIERLLSQQVDGLIIQPNACYFEAYKSISTAHLPLVMVDRLTGDQPHQISQVASDNFDSCFSLGSKLLSGPYRKVVVLSRVLSQVSAQTIRAEGFERASQALKKKYVRIEMGDHDGSWLSKQIRKEIADMAEDGSTGKTLLVSLMGPLLFETLASLRELGLVFPRDLGLVSFDDWDWSQYVENGIYLLEQDPKAMGEQAASNLCLQMKEAKAGRDPYGVSKSYSLPVKNVPAPSV</sequence>
<dbReference type="GO" id="GO:0003700">
    <property type="term" value="F:DNA-binding transcription factor activity"/>
    <property type="evidence" value="ECO:0007669"/>
    <property type="project" value="TreeGrafter"/>
</dbReference>
<dbReference type="Pfam" id="PF00356">
    <property type="entry name" value="LacI"/>
    <property type="match status" value="1"/>
</dbReference>
<dbReference type="SMART" id="SM00354">
    <property type="entry name" value="HTH_LACI"/>
    <property type="match status" value="1"/>
</dbReference>
<dbReference type="Pfam" id="PF13407">
    <property type="entry name" value="Peripla_BP_4"/>
    <property type="match status" value="1"/>
</dbReference>
<evidence type="ECO:0000313" key="5">
    <source>
        <dbReference type="EMBL" id="PXY89332.1"/>
    </source>
</evidence>
<dbReference type="PROSITE" id="PS00356">
    <property type="entry name" value="HTH_LACI_1"/>
    <property type="match status" value="1"/>
</dbReference>
<dbReference type="PRINTS" id="PR00036">
    <property type="entry name" value="HTHLACI"/>
</dbReference>
<dbReference type="SUPFAM" id="SSF47413">
    <property type="entry name" value="lambda repressor-like DNA-binding domains"/>
    <property type="match status" value="1"/>
</dbReference>
<dbReference type="EMBL" id="QGLK01000001">
    <property type="protein sequence ID" value="PXY89332.1"/>
    <property type="molecule type" value="Genomic_DNA"/>
</dbReference>
<dbReference type="PROSITE" id="PS50932">
    <property type="entry name" value="HTH_LACI_2"/>
    <property type="match status" value="1"/>
</dbReference>
<dbReference type="PANTHER" id="PTHR30146:SF154">
    <property type="entry name" value="TRANSCRIPTION REGULATOR, MEMBER OF GALR FAMILY"/>
    <property type="match status" value="1"/>
</dbReference>
<dbReference type="CDD" id="cd01392">
    <property type="entry name" value="HTH_LacI"/>
    <property type="match status" value="1"/>
</dbReference>
<accession>A0A318N5I1</accession>
<keyword evidence="3" id="KW-0804">Transcription</keyword>
<feature type="domain" description="HTH lacI-type" evidence="4">
    <location>
        <begin position="4"/>
        <end position="59"/>
    </location>
</feature>
<dbReference type="AlphaFoldDB" id="A0A318N5I1"/>
<comment type="caution">
    <text evidence="5">The sequence shown here is derived from an EMBL/GenBank/DDBJ whole genome shotgun (WGS) entry which is preliminary data.</text>
</comment>
<evidence type="ECO:0000256" key="3">
    <source>
        <dbReference type="ARBA" id="ARBA00023163"/>
    </source>
</evidence>
<dbReference type="OrthoDB" id="1639518at2"/>
<protein>
    <submittedName>
        <fullName evidence="5">Transcriptional regulator</fullName>
    </submittedName>
</protein>
<name>A0A318N5I1_9BIFI</name>
<reference evidence="5 6" key="1">
    <citation type="submission" date="2018-05" db="EMBL/GenBank/DDBJ databases">
        <title>Reference genomes for bee gut microbiota database.</title>
        <authorList>
            <person name="Ellegaard K.M."/>
        </authorList>
    </citation>
    <scope>NUCLEOTIDE SEQUENCE [LARGE SCALE GENOMIC DNA]</scope>
    <source>
        <strain evidence="5 6">ESL0199</strain>
    </source>
</reference>
<evidence type="ECO:0000259" key="4">
    <source>
        <dbReference type="PROSITE" id="PS50932"/>
    </source>
</evidence>
<evidence type="ECO:0000256" key="2">
    <source>
        <dbReference type="ARBA" id="ARBA00023125"/>
    </source>
</evidence>
<dbReference type="InterPro" id="IPR010982">
    <property type="entry name" value="Lambda_DNA-bd_dom_sf"/>
</dbReference>
<proteinExistence type="predicted"/>
<dbReference type="InterPro" id="IPR025997">
    <property type="entry name" value="SBP_2_dom"/>
</dbReference>
<evidence type="ECO:0000313" key="6">
    <source>
        <dbReference type="Proteomes" id="UP000248128"/>
    </source>
</evidence>
<dbReference type="InterPro" id="IPR028082">
    <property type="entry name" value="Peripla_BP_I"/>
</dbReference>
<dbReference type="GO" id="GO:0000976">
    <property type="term" value="F:transcription cis-regulatory region binding"/>
    <property type="evidence" value="ECO:0007669"/>
    <property type="project" value="TreeGrafter"/>
</dbReference>